<keyword evidence="2" id="KW-0479">Metal-binding</keyword>
<comment type="caution">
    <text evidence="5">The sequence shown here is derived from an EMBL/GenBank/DDBJ whole genome shotgun (WGS) entry which is preliminary data.</text>
</comment>
<dbReference type="GO" id="GO:0043542">
    <property type="term" value="P:endothelial cell migration"/>
    <property type="evidence" value="ECO:0007669"/>
    <property type="project" value="TreeGrafter"/>
</dbReference>
<dbReference type="GO" id="GO:0070062">
    <property type="term" value="C:extracellular exosome"/>
    <property type="evidence" value="ECO:0007669"/>
    <property type="project" value="TreeGrafter"/>
</dbReference>
<dbReference type="PANTHER" id="PTHR11639">
    <property type="entry name" value="S100 CALCIUM-BINDING PROTEIN"/>
    <property type="match status" value="1"/>
</dbReference>
<sequence length="84" mass="9271">MSQLEQAAKAVAEVFFKYAGQDAKKNKLSTEELKTLMQKEVTSLKGVDADVTKMLKCLDDNKDGEIDIVEFGTLVGILANGYRK</sequence>
<accession>A0AAD8CIC7</accession>
<dbReference type="InterPro" id="IPR011992">
    <property type="entry name" value="EF-hand-dom_pair"/>
</dbReference>
<dbReference type="Pfam" id="PF13202">
    <property type="entry name" value="EF-hand_5"/>
    <property type="match status" value="1"/>
</dbReference>
<name>A0AAD8CIC7_ACIOX</name>
<dbReference type="InterPro" id="IPR018247">
    <property type="entry name" value="EF_Hand_1_Ca_BS"/>
</dbReference>
<keyword evidence="3" id="KW-0106">Calcium</keyword>
<protein>
    <submittedName>
        <fullName evidence="5">Protein S100-B-like</fullName>
    </submittedName>
</protein>
<organism evidence="5 6">
    <name type="scientific">Acipenser oxyrinchus oxyrinchus</name>
    <dbReference type="NCBI Taxonomy" id="40147"/>
    <lineage>
        <taxon>Eukaryota</taxon>
        <taxon>Metazoa</taxon>
        <taxon>Chordata</taxon>
        <taxon>Craniata</taxon>
        <taxon>Vertebrata</taxon>
        <taxon>Euteleostomi</taxon>
        <taxon>Actinopterygii</taxon>
        <taxon>Chondrostei</taxon>
        <taxon>Acipenseriformes</taxon>
        <taxon>Acipenseridae</taxon>
        <taxon>Acipenser</taxon>
    </lineage>
</organism>
<dbReference type="CDD" id="cd00213">
    <property type="entry name" value="S-100"/>
    <property type="match status" value="1"/>
</dbReference>
<dbReference type="AlphaFoldDB" id="A0AAD8CIC7"/>
<dbReference type="InterPro" id="IPR002048">
    <property type="entry name" value="EF_hand_dom"/>
</dbReference>
<dbReference type="InterPro" id="IPR013787">
    <property type="entry name" value="S100_Ca-bd_sub"/>
</dbReference>
<gene>
    <name evidence="5" type="primary">S100A6</name>
    <name evidence="5" type="ORF">AOXY_G32428</name>
</gene>
<evidence type="ECO:0000256" key="2">
    <source>
        <dbReference type="ARBA" id="ARBA00022723"/>
    </source>
</evidence>
<evidence type="ECO:0000313" key="5">
    <source>
        <dbReference type="EMBL" id="KAK1151570.1"/>
    </source>
</evidence>
<dbReference type="EMBL" id="JAGXEW010000051">
    <property type="protein sequence ID" value="KAK1151570.1"/>
    <property type="molecule type" value="Genomic_DNA"/>
</dbReference>
<dbReference type="GO" id="GO:0005509">
    <property type="term" value="F:calcium ion binding"/>
    <property type="evidence" value="ECO:0007669"/>
    <property type="project" value="InterPro"/>
</dbReference>
<dbReference type="GO" id="GO:0046914">
    <property type="term" value="F:transition metal ion binding"/>
    <property type="evidence" value="ECO:0007669"/>
    <property type="project" value="InterPro"/>
</dbReference>
<evidence type="ECO:0000256" key="3">
    <source>
        <dbReference type="ARBA" id="ARBA00022837"/>
    </source>
</evidence>
<keyword evidence="6" id="KW-1185">Reference proteome</keyword>
<dbReference type="PROSITE" id="PS00018">
    <property type="entry name" value="EF_HAND_1"/>
    <property type="match status" value="1"/>
</dbReference>
<dbReference type="Proteomes" id="UP001230051">
    <property type="component" value="Unassembled WGS sequence"/>
</dbReference>
<evidence type="ECO:0000256" key="1">
    <source>
        <dbReference type="ARBA" id="ARBA00007323"/>
    </source>
</evidence>
<dbReference type="Pfam" id="PF01023">
    <property type="entry name" value="S_100"/>
    <property type="match status" value="1"/>
</dbReference>
<reference evidence="5" key="1">
    <citation type="submission" date="2022-02" db="EMBL/GenBank/DDBJ databases">
        <title>Atlantic sturgeon de novo genome assembly.</title>
        <authorList>
            <person name="Stock M."/>
            <person name="Klopp C."/>
            <person name="Guiguen Y."/>
            <person name="Cabau C."/>
            <person name="Parinello H."/>
            <person name="Santidrian Yebra-Pimentel E."/>
            <person name="Kuhl H."/>
            <person name="Dirks R.P."/>
            <person name="Guessner J."/>
            <person name="Wuertz S."/>
            <person name="Du K."/>
            <person name="Schartl M."/>
        </authorList>
    </citation>
    <scope>NUCLEOTIDE SEQUENCE</scope>
    <source>
        <strain evidence="5">STURGEONOMICS-FGT-2020</strain>
        <tissue evidence="5">Whole blood</tissue>
    </source>
</reference>
<feature type="domain" description="EF-hand" evidence="4">
    <location>
        <begin position="46"/>
        <end position="81"/>
    </location>
</feature>
<dbReference type="Gene3D" id="1.10.238.10">
    <property type="entry name" value="EF-hand"/>
    <property type="match status" value="1"/>
</dbReference>
<dbReference type="PANTHER" id="PTHR11639:SF134">
    <property type="entry name" value="PROTEIN S100-A1-RELATED"/>
    <property type="match status" value="1"/>
</dbReference>
<dbReference type="PROSITE" id="PS50222">
    <property type="entry name" value="EF_HAND_2"/>
    <property type="match status" value="1"/>
</dbReference>
<dbReference type="SMART" id="SM01394">
    <property type="entry name" value="S_100"/>
    <property type="match status" value="1"/>
</dbReference>
<proteinExistence type="inferred from homology"/>
<dbReference type="GO" id="GO:0048306">
    <property type="term" value="F:calcium-dependent protein binding"/>
    <property type="evidence" value="ECO:0007669"/>
    <property type="project" value="TreeGrafter"/>
</dbReference>
<comment type="similarity">
    <text evidence="1">Belongs to the S-100 family.</text>
</comment>
<evidence type="ECO:0000259" key="4">
    <source>
        <dbReference type="PROSITE" id="PS50222"/>
    </source>
</evidence>
<dbReference type="SUPFAM" id="SSF47473">
    <property type="entry name" value="EF-hand"/>
    <property type="match status" value="1"/>
</dbReference>
<evidence type="ECO:0000313" key="6">
    <source>
        <dbReference type="Proteomes" id="UP001230051"/>
    </source>
</evidence>
<dbReference type="GO" id="GO:0005737">
    <property type="term" value="C:cytoplasm"/>
    <property type="evidence" value="ECO:0007669"/>
    <property type="project" value="TreeGrafter"/>
</dbReference>
<dbReference type="InterPro" id="IPR034325">
    <property type="entry name" value="S-100_dom"/>
</dbReference>